<evidence type="ECO:0000256" key="9">
    <source>
        <dbReference type="ARBA" id="ARBA00023326"/>
    </source>
</evidence>
<feature type="signal peptide" evidence="10">
    <location>
        <begin position="1"/>
        <end position="20"/>
    </location>
</feature>
<keyword evidence="13" id="KW-1185">Reference proteome</keyword>
<comment type="similarity">
    <text evidence="3">Belongs to the glycosyl hydrolase 81 family.</text>
</comment>
<comment type="caution">
    <text evidence="12">The sequence shown here is derived from an EMBL/GenBank/DDBJ whole genome shotgun (WGS) entry which is preliminary data.</text>
</comment>
<dbReference type="EC" id="3.2.1.39" evidence="4"/>
<keyword evidence="5" id="KW-0378">Hydrolase</keyword>
<dbReference type="Proteomes" id="UP000597877">
    <property type="component" value="Unassembled WGS sequence"/>
</dbReference>
<feature type="chain" id="PRO_5045325573" description="glucan endo-1,3-beta-D-glucosidase" evidence="10">
    <location>
        <begin position="21"/>
        <end position="1379"/>
    </location>
</feature>
<dbReference type="InterPro" id="IPR013378">
    <property type="entry name" value="InlB-like_B-rpt"/>
</dbReference>
<dbReference type="InterPro" id="IPR040720">
    <property type="entry name" value="GH81_C"/>
</dbReference>
<feature type="domain" description="Glycosyl hydrolase family 81 C-terminal" evidence="11">
    <location>
        <begin position="436"/>
        <end position="736"/>
    </location>
</feature>
<keyword evidence="7" id="KW-0326">Glycosidase</keyword>
<accession>A0ABR7F5D2</accession>
<evidence type="ECO:0000256" key="6">
    <source>
        <dbReference type="ARBA" id="ARBA00023277"/>
    </source>
</evidence>
<name>A0ABR7F5D2_9FIRM</name>
<reference evidence="12 13" key="1">
    <citation type="submission" date="2020-08" db="EMBL/GenBank/DDBJ databases">
        <title>Genome public.</title>
        <authorList>
            <person name="Liu C."/>
            <person name="Sun Q."/>
        </authorList>
    </citation>
    <scope>NUCLEOTIDE SEQUENCE [LARGE SCALE GENOMIC DNA]</scope>
    <source>
        <strain evidence="12 13">BX4</strain>
    </source>
</reference>
<evidence type="ECO:0000256" key="3">
    <source>
        <dbReference type="ARBA" id="ARBA00010730"/>
    </source>
</evidence>
<dbReference type="Gene3D" id="2.70.98.30">
    <property type="entry name" value="Golgi alpha-mannosidase II, domain 4"/>
    <property type="match status" value="1"/>
</dbReference>
<protein>
    <recommendedName>
        <fullName evidence="4">glucan endo-1,3-beta-D-glucosidase</fullName>
        <ecNumber evidence="4">3.2.1.39</ecNumber>
    </recommendedName>
</protein>
<dbReference type="Pfam" id="PF09479">
    <property type="entry name" value="Flg_new"/>
    <property type="match status" value="1"/>
</dbReference>
<comment type="catalytic activity">
    <reaction evidence="1">
        <text>Hydrolysis of (1-&gt;3)-beta-D-glucosidic linkages in (1-&gt;3)-beta-D-glucans.</text>
        <dbReference type="EC" id="3.2.1.39"/>
    </reaction>
</comment>
<keyword evidence="9" id="KW-0624">Polysaccharide degradation</keyword>
<evidence type="ECO:0000256" key="4">
    <source>
        <dbReference type="ARBA" id="ARBA00012780"/>
    </source>
</evidence>
<evidence type="ECO:0000256" key="7">
    <source>
        <dbReference type="ARBA" id="ARBA00023295"/>
    </source>
</evidence>
<dbReference type="Gene3D" id="2.60.40.4270">
    <property type="entry name" value="Listeria-Bacteroides repeat domain"/>
    <property type="match status" value="1"/>
</dbReference>
<evidence type="ECO:0000256" key="2">
    <source>
        <dbReference type="ARBA" id="ARBA00004196"/>
    </source>
</evidence>
<dbReference type="InterPro" id="IPR005200">
    <property type="entry name" value="Endo-beta-glucanase"/>
</dbReference>
<evidence type="ECO:0000256" key="8">
    <source>
        <dbReference type="ARBA" id="ARBA00023316"/>
    </source>
</evidence>
<keyword evidence="8" id="KW-0961">Cell wall biogenesis/degradation</keyword>
<evidence type="ECO:0000313" key="12">
    <source>
        <dbReference type="EMBL" id="MBC5668807.1"/>
    </source>
</evidence>
<evidence type="ECO:0000256" key="10">
    <source>
        <dbReference type="SAM" id="SignalP"/>
    </source>
</evidence>
<evidence type="ECO:0000256" key="5">
    <source>
        <dbReference type="ARBA" id="ARBA00022801"/>
    </source>
</evidence>
<proteinExistence type="inferred from homology"/>
<evidence type="ECO:0000256" key="1">
    <source>
        <dbReference type="ARBA" id="ARBA00000382"/>
    </source>
</evidence>
<comment type="subcellular location">
    <subcellularLocation>
        <location evidence="2">Cell envelope</location>
    </subcellularLocation>
</comment>
<dbReference type="Pfam" id="PF17652">
    <property type="entry name" value="Glyco_hydro81C"/>
    <property type="match status" value="1"/>
</dbReference>
<dbReference type="InterPro" id="IPR042229">
    <property type="entry name" value="Listeria/Bacterioides_rpt_sf"/>
</dbReference>
<dbReference type="RefSeq" id="WP_186840664.1">
    <property type="nucleotide sequence ID" value="NZ_JACOOZ010000010.1"/>
</dbReference>
<dbReference type="EMBL" id="JACOOZ010000010">
    <property type="protein sequence ID" value="MBC5668807.1"/>
    <property type="molecule type" value="Genomic_DNA"/>
</dbReference>
<dbReference type="PANTHER" id="PTHR31983:SF0">
    <property type="entry name" value="GLUCAN ENDO-1,3-BETA-D-GLUCOSIDASE 2"/>
    <property type="match status" value="1"/>
</dbReference>
<organism evidence="12 13">
    <name type="scientific">Eubacterium segne</name>
    <dbReference type="NCBI Taxonomy" id="2763045"/>
    <lineage>
        <taxon>Bacteria</taxon>
        <taxon>Bacillati</taxon>
        <taxon>Bacillota</taxon>
        <taxon>Clostridia</taxon>
        <taxon>Eubacteriales</taxon>
        <taxon>Eubacteriaceae</taxon>
        <taxon>Eubacterium</taxon>
    </lineage>
</organism>
<dbReference type="PROSITE" id="PS52008">
    <property type="entry name" value="GH81"/>
    <property type="match status" value="1"/>
</dbReference>
<evidence type="ECO:0000259" key="11">
    <source>
        <dbReference type="Pfam" id="PF17652"/>
    </source>
</evidence>
<dbReference type="PANTHER" id="PTHR31983">
    <property type="entry name" value="ENDO-1,3(4)-BETA-GLUCANASE 1"/>
    <property type="match status" value="1"/>
</dbReference>
<keyword evidence="10" id="KW-0732">Signal</keyword>
<gene>
    <name evidence="12" type="ORF">H8S00_12605</name>
</gene>
<sequence>MSKALKKIVCVIVCLSMAFGGISVPNLFTVKGEQTKYMGSGSIAEGLPKALQSDASKLPSKSNSNVTRFTTDNYDNNNGAFDTNNWGTSAMWNFNGNNKYSGSMYTYPLAFKAAKDGMWISKPSTRIGSTYCVMTLTTNGDYTDFSVRPDFSTENAKVDKISDWTYDVVLENKNDNSQYLKTTIVQGSPFGFFTLKNSKKLTVAKYRKDVDSKIIYYDGTTLKNSSYVVLKVYDDTDEKNGYPKYDYYGIYLPKGTTLTQTDNSSSSVGNINIEFSSEQKAYFSMAWLTESDGSDAEALAIAKEYKAYAYNFITDTKAEYTYNQQVSTVSTKYIYTVDKKSESTVDGTIMGIMPHQYKNIKTNISYMKNTARTLRGTVKFVKGSSFTTELKYSGVLPFVTGVADNDKSKLKEYVNEYMTSKMPINGNYELCVDETNGDPYAYGKQLNRASNMLAAAEDVNDTESSERILRAMEKSLEDWFTYSGDGDGKYFAYDDGIGSLFSFPSSYNSIDQMNDHHFHYGYFIAAAAQVGLRDKQWIKKYAPVIEELIDDIACTKQNSKDSRYPYMRNFSPFEGHSWASGFEDPESGNNQESTSEAMNAWYGVILYGMASDNEKIKDLGIYLYTTELSAINSYWFDIDQDVLDSKYVKQGTNQIKNNMASLVWSGKYDYATWFSADPAMVQGIQLLPITAGSYYLATNKEYIKNSIETLKNKGNSKSWNDIWSEYLAMADPDGGFDRWGGSTPENGETNAHIYQFIKSLQKAGTPETGITSNTELSMVFKDSNGEKTYAVYNADSKIKTVQFSDGAKFSAAPNQMTIRTESQMKGQEYYVEYYVQNVSGQYDLAGTDIQYGKNNEKVQITPTEKKGYIINKEKSVLEGTIKSGGTHLKIYYDRGKYNITYQLNGGTCNNMVNSYVYGETIDLPTPRKENSVFRGWYTDASYSNKIEKIDSDVYGNITLYACWASAGDCYINDNLYMTMNGYKATFVALNDSASNIIVLYHIYDTIEEATEAYNNDSIAGYIGQELGKNNGYWSKDIDLTSYKDKYIVFAFNIISEHGTVSEKGFKKITNAPGNPDESIVVPTTKENATTTKPAGNTTWSKVIGNDSLEYSVIAGETKLVLIKYEAGKVYVGLNLAAKFSSVTWDDKNMTPEAGAFVNISDADLSSGRYHTLKVVDYYNKESVTILFKNTNISEETTTVNETKVNQETTAELEGLIKIEGVCINTKIGGMKIVAKVTDSINNKKVTKFGLIYGLLKYNGKKTGITSDHLKIGMEGQFVRSYNTTQKGIWKKTDNTTTYVETMTYGANSKEAYTAEYKARAYAVLEDGEIVYSNAIDYSVYEIAEQLYNNCMMPTIDGHKYLYNTILTKVTPEYTEKIYK</sequence>
<keyword evidence="6" id="KW-0119">Carbohydrate metabolism</keyword>
<evidence type="ECO:0000313" key="13">
    <source>
        <dbReference type="Proteomes" id="UP000597877"/>
    </source>
</evidence>